<evidence type="ECO:0000313" key="3">
    <source>
        <dbReference type="Proteomes" id="UP000438429"/>
    </source>
</evidence>
<dbReference type="Proteomes" id="UP000438429">
    <property type="component" value="Unassembled WGS sequence"/>
</dbReference>
<reference evidence="2 3" key="1">
    <citation type="submission" date="2019-06" db="EMBL/GenBank/DDBJ databases">
        <title>Draft genomes of female and male turbot (Scophthalmus maximus).</title>
        <authorList>
            <person name="Xu H."/>
            <person name="Xu X.-W."/>
            <person name="Shao C."/>
            <person name="Chen S."/>
        </authorList>
    </citation>
    <scope>NUCLEOTIDE SEQUENCE [LARGE SCALE GENOMIC DNA]</scope>
    <source>
        <strain evidence="2">Ysfricsl-2016a</strain>
        <tissue evidence="2">Blood</tissue>
    </source>
</reference>
<gene>
    <name evidence="2" type="ORF">F2P81_017471</name>
</gene>
<accession>A0A6A4SFU3</accession>
<evidence type="ECO:0000256" key="1">
    <source>
        <dbReference type="SAM" id="MobiDB-lite"/>
    </source>
</evidence>
<dbReference type="EMBL" id="VEVO01000015">
    <property type="protein sequence ID" value="KAF0030740.1"/>
    <property type="molecule type" value="Genomic_DNA"/>
</dbReference>
<comment type="caution">
    <text evidence="2">The sequence shown here is derived from an EMBL/GenBank/DDBJ whole genome shotgun (WGS) entry which is preliminary data.</text>
</comment>
<dbReference type="AlphaFoldDB" id="A0A6A4SFU3"/>
<evidence type="ECO:0000313" key="2">
    <source>
        <dbReference type="EMBL" id="KAF0030740.1"/>
    </source>
</evidence>
<proteinExistence type="predicted"/>
<protein>
    <submittedName>
        <fullName evidence="2">Uncharacterized protein</fullName>
    </submittedName>
</protein>
<organism evidence="2 3">
    <name type="scientific">Scophthalmus maximus</name>
    <name type="common">Turbot</name>
    <name type="synonym">Psetta maxima</name>
    <dbReference type="NCBI Taxonomy" id="52904"/>
    <lineage>
        <taxon>Eukaryota</taxon>
        <taxon>Metazoa</taxon>
        <taxon>Chordata</taxon>
        <taxon>Craniata</taxon>
        <taxon>Vertebrata</taxon>
        <taxon>Euteleostomi</taxon>
        <taxon>Actinopterygii</taxon>
        <taxon>Neopterygii</taxon>
        <taxon>Teleostei</taxon>
        <taxon>Neoteleostei</taxon>
        <taxon>Acanthomorphata</taxon>
        <taxon>Carangaria</taxon>
        <taxon>Pleuronectiformes</taxon>
        <taxon>Pleuronectoidei</taxon>
        <taxon>Scophthalmidae</taxon>
        <taxon>Scophthalmus</taxon>
    </lineage>
</organism>
<feature type="compositionally biased region" description="Polar residues" evidence="1">
    <location>
        <begin position="31"/>
        <end position="53"/>
    </location>
</feature>
<sequence length="102" mass="11278">MAARAQTRHKAGDMHGGVGHEGSVHRDLGQLRQNTGAQRSPPNTENATAATGHTVTETRCLLPWIVAHEIDDVGYLSVHREKNYITHNVQIMQSVIRSVEMQ</sequence>
<name>A0A6A4SFU3_SCOMX</name>
<feature type="region of interest" description="Disordered" evidence="1">
    <location>
        <begin position="1"/>
        <end position="53"/>
    </location>
</feature>